<keyword evidence="3" id="KW-0479">Metal-binding</keyword>
<dbReference type="Pfam" id="PF01546">
    <property type="entry name" value="Peptidase_M20"/>
    <property type="match status" value="1"/>
</dbReference>
<protein>
    <submittedName>
        <fullName evidence="7">Carboxypeptidase S</fullName>
        <ecNumber evidence="7">3.4.17.4</ecNumber>
    </submittedName>
</protein>
<dbReference type="EC" id="3.4.17.4" evidence="7"/>
<dbReference type="InterPro" id="IPR047177">
    <property type="entry name" value="Pept_M20A"/>
</dbReference>
<keyword evidence="4 7" id="KW-0378">Hydrolase</keyword>
<sequence>MLRKILFIFLAGLLLIVIVLFINAYRLPSRQMALKPVASVDISANAFEHLSKAITLPTTSLKRGAPIDTAAFIHLHQHLRNSFPLVHSQLKLRKINQFSLLYYWKGSSPQLKPILWAAHTDVVPVEKGTESKWKHPPFAGNISNGFIWGRGALDDKMNVLGMLEAVEHLLKNGYVPKRSIYLAFGHDEEISGHEGAKKIAQYLIKRGVQLEYVLDEGLFVLKGLMPGVAKPVAYVGVAEKGYANVKLSVAVNGGHSSRPPLQTPVRILSQAIVDLETHQFPASIQGATGELMDFLAPEMDLGFKLVFANRWLFSSVIKNIMAGEATSNAVLRTTIAPTMLQGSPKPNVMPANPSAVINLRLSPGETKKTLLAHFKKVIDNPKVKVKILNTEFNIPVPLSDVKAASFQKLQKTIHQLFPEALVAPALMVAGTDSKHYQTLSKNIYRFSPLYLENKEIDSFHGTNERISKKSYQQLIRFYIQLIKNSD</sequence>
<gene>
    <name evidence="7" type="ORF">M23134_06595</name>
</gene>
<evidence type="ECO:0000313" key="7">
    <source>
        <dbReference type="EMBL" id="EAY27285.1"/>
    </source>
</evidence>
<dbReference type="FunFam" id="1.10.150.900:FF:000003">
    <property type="entry name" value="N-fatty-acyl-amino acid synthase/hydrolase PM20D1"/>
    <property type="match status" value="1"/>
</dbReference>
<dbReference type="Gene3D" id="1.10.150.900">
    <property type="match status" value="1"/>
</dbReference>
<dbReference type="GO" id="GO:0004181">
    <property type="term" value="F:metallocarboxypeptidase activity"/>
    <property type="evidence" value="ECO:0007669"/>
    <property type="project" value="UniProtKB-EC"/>
</dbReference>
<dbReference type="PANTHER" id="PTHR45962">
    <property type="entry name" value="N-FATTY-ACYL-AMINO ACID SYNTHASE/HYDROLASE PM20D1"/>
    <property type="match status" value="1"/>
</dbReference>
<dbReference type="Pfam" id="PF07687">
    <property type="entry name" value="M20_dimer"/>
    <property type="match status" value="1"/>
</dbReference>
<dbReference type="Gene3D" id="3.30.70.360">
    <property type="match status" value="1"/>
</dbReference>
<dbReference type="PANTHER" id="PTHR45962:SF1">
    <property type="entry name" value="N-FATTY-ACYL-AMINO ACID SYNTHASE_HYDROLASE PM20D1"/>
    <property type="match status" value="1"/>
</dbReference>
<keyword evidence="7" id="KW-0121">Carboxypeptidase</keyword>
<dbReference type="FunFam" id="3.40.630.10:FF:000027">
    <property type="entry name" value="N-fatty-acyl-amino acid synthase/hydrolase PM20D1"/>
    <property type="match status" value="1"/>
</dbReference>
<dbReference type="Proteomes" id="UP000004095">
    <property type="component" value="Unassembled WGS sequence"/>
</dbReference>
<evidence type="ECO:0000256" key="5">
    <source>
        <dbReference type="ARBA" id="ARBA00022833"/>
    </source>
</evidence>
<keyword evidence="2" id="KW-0645">Protease</keyword>
<evidence type="ECO:0000256" key="4">
    <source>
        <dbReference type="ARBA" id="ARBA00022801"/>
    </source>
</evidence>
<dbReference type="GO" id="GO:0005576">
    <property type="term" value="C:extracellular region"/>
    <property type="evidence" value="ECO:0007669"/>
    <property type="project" value="UniProtKB-ARBA"/>
</dbReference>
<reference evidence="7 8" key="1">
    <citation type="submission" date="2007-01" db="EMBL/GenBank/DDBJ databases">
        <authorList>
            <person name="Haygood M."/>
            <person name="Podell S."/>
            <person name="Anderson C."/>
            <person name="Hopkinson B."/>
            <person name="Roe K."/>
            <person name="Barbeau K."/>
            <person name="Gaasterland T."/>
            <person name="Ferriera S."/>
            <person name="Johnson J."/>
            <person name="Kravitz S."/>
            <person name="Beeson K."/>
            <person name="Sutton G."/>
            <person name="Rogers Y.-H."/>
            <person name="Friedman R."/>
            <person name="Frazier M."/>
            <person name="Venter J.C."/>
        </authorList>
    </citation>
    <scope>NUCLEOTIDE SEQUENCE [LARGE SCALE GENOMIC DNA]</scope>
    <source>
        <strain evidence="7 8">ATCC 23134</strain>
    </source>
</reference>
<dbReference type="InterPro" id="IPR036264">
    <property type="entry name" value="Bact_exopeptidase_dim_dom"/>
</dbReference>
<dbReference type="GO" id="GO:0006508">
    <property type="term" value="P:proteolysis"/>
    <property type="evidence" value="ECO:0007669"/>
    <property type="project" value="UniProtKB-KW"/>
</dbReference>
<keyword evidence="8" id="KW-1185">Reference proteome</keyword>
<dbReference type="InterPro" id="IPR011650">
    <property type="entry name" value="Peptidase_M20_dimer"/>
</dbReference>
<dbReference type="eggNOG" id="COG0624">
    <property type="taxonomic scope" value="Bacteria"/>
</dbReference>
<dbReference type="GO" id="GO:0006520">
    <property type="term" value="P:amino acid metabolic process"/>
    <property type="evidence" value="ECO:0007669"/>
    <property type="project" value="UniProtKB-ARBA"/>
</dbReference>
<evidence type="ECO:0000259" key="6">
    <source>
        <dbReference type="Pfam" id="PF07687"/>
    </source>
</evidence>
<comment type="caution">
    <text evidence="7">The sequence shown here is derived from an EMBL/GenBank/DDBJ whole genome shotgun (WGS) entry which is preliminary data.</text>
</comment>
<dbReference type="AlphaFoldDB" id="A1ZQY0"/>
<dbReference type="GO" id="GO:0043604">
    <property type="term" value="P:amide biosynthetic process"/>
    <property type="evidence" value="ECO:0007669"/>
    <property type="project" value="UniProtKB-ARBA"/>
</dbReference>
<feature type="domain" description="Peptidase M20 dimerisation" evidence="6">
    <location>
        <begin position="237"/>
        <end position="384"/>
    </location>
</feature>
<dbReference type="EMBL" id="AAWS01000025">
    <property type="protein sequence ID" value="EAY27285.1"/>
    <property type="molecule type" value="Genomic_DNA"/>
</dbReference>
<comment type="similarity">
    <text evidence="1">Belongs to the peptidase M20A family.</text>
</comment>
<dbReference type="GO" id="GO:0006629">
    <property type="term" value="P:lipid metabolic process"/>
    <property type="evidence" value="ECO:0007669"/>
    <property type="project" value="UniProtKB-ARBA"/>
</dbReference>
<dbReference type="InterPro" id="IPR002933">
    <property type="entry name" value="Peptidase_M20"/>
</dbReference>
<dbReference type="OrthoDB" id="9792335at2"/>
<proteinExistence type="inferred from homology"/>
<evidence type="ECO:0000256" key="3">
    <source>
        <dbReference type="ARBA" id="ARBA00022723"/>
    </source>
</evidence>
<dbReference type="SUPFAM" id="SSF53187">
    <property type="entry name" value="Zn-dependent exopeptidases"/>
    <property type="match status" value="1"/>
</dbReference>
<dbReference type="RefSeq" id="WP_002699980.1">
    <property type="nucleotide sequence ID" value="NZ_AAWS01000025.1"/>
</dbReference>
<name>A1ZQY0_MICM2</name>
<organism evidence="7 8">
    <name type="scientific">Microscilla marina ATCC 23134</name>
    <dbReference type="NCBI Taxonomy" id="313606"/>
    <lineage>
        <taxon>Bacteria</taxon>
        <taxon>Pseudomonadati</taxon>
        <taxon>Bacteroidota</taxon>
        <taxon>Cytophagia</taxon>
        <taxon>Cytophagales</taxon>
        <taxon>Microscillaceae</taxon>
        <taxon>Microscilla</taxon>
    </lineage>
</organism>
<dbReference type="SUPFAM" id="SSF55031">
    <property type="entry name" value="Bacterial exopeptidase dimerisation domain"/>
    <property type="match status" value="1"/>
</dbReference>
<accession>A1ZQY0</accession>
<evidence type="ECO:0000313" key="8">
    <source>
        <dbReference type="Proteomes" id="UP000004095"/>
    </source>
</evidence>
<evidence type="ECO:0000256" key="2">
    <source>
        <dbReference type="ARBA" id="ARBA00022670"/>
    </source>
</evidence>
<dbReference type="GO" id="GO:0016810">
    <property type="term" value="F:hydrolase activity, acting on carbon-nitrogen (but not peptide) bonds"/>
    <property type="evidence" value="ECO:0007669"/>
    <property type="project" value="UniProtKB-ARBA"/>
</dbReference>
<keyword evidence="5" id="KW-0862">Zinc</keyword>
<dbReference type="GO" id="GO:0046872">
    <property type="term" value="F:metal ion binding"/>
    <property type="evidence" value="ECO:0007669"/>
    <property type="project" value="UniProtKB-KW"/>
</dbReference>
<dbReference type="Gene3D" id="3.40.630.10">
    <property type="entry name" value="Zn peptidases"/>
    <property type="match status" value="1"/>
</dbReference>
<evidence type="ECO:0000256" key="1">
    <source>
        <dbReference type="ARBA" id="ARBA00006247"/>
    </source>
</evidence>